<feature type="domain" description="DUF7033" evidence="1">
    <location>
        <begin position="69"/>
        <end position="158"/>
    </location>
</feature>
<dbReference type="CDD" id="cd10931">
    <property type="entry name" value="CE4_u7"/>
    <property type="match status" value="1"/>
</dbReference>
<dbReference type="Proteomes" id="UP000036958">
    <property type="component" value="Unassembled WGS sequence"/>
</dbReference>
<dbReference type="Gene3D" id="3.20.20.370">
    <property type="entry name" value="Glycoside hydrolase/deacetylase"/>
    <property type="match status" value="1"/>
</dbReference>
<dbReference type="EMBL" id="LGIA01000043">
    <property type="protein sequence ID" value="KOH46164.1"/>
    <property type="molecule type" value="Genomic_DNA"/>
</dbReference>
<gene>
    <name evidence="2" type="ORF">NC99_10270</name>
</gene>
<reference evidence="3" key="1">
    <citation type="submission" date="2015-07" db="EMBL/GenBank/DDBJ databases">
        <title>Genome sequencing of Sunxiuqinia dokdonensis strain SK.</title>
        <authorList>
            <person name="Ahn S."/>
            <person name="Kim B.-C."/>
        </authorList>
    </citation>
    <scope>NUCLEOTIDE SEQUENCE [LARGE SCALE GENOMIC DNA]</scope>
    <source>
        <strain evidence="3">SK</strain>
    </source>
</reference>
<accession>A0A0L8VCJ3</accession>
<name>A0A0L8VCJ3_9BACT</name>
<sequence>MPVMITDNLHEFKRSSFPKINYSLLPLDCPLKMHPHPILFQHHINFQSLEAVPFEDDVYFFESSADSFLPFDPFAASFYLISRYEEYLMREFDEHKRYPSHHSILYRNNLLHKPVVNQWAYIVAEKISKIYADFEYQPPRFDFRSTIDIDNAWAYKNKSWLRTAGALAKGFLNGNRQRNEERLQVIRGEKKDPYDTYDYIRQLYGGRKELLHFFILLSKASKYDRNVSPENEQLKQLVRRLSEDFELGIHPSYRSTKNKRELRREIKTLEAITQRKVRSSRQHFLRLKLPATYRRLIKAGIHDDYTLGYANQVGFRAGTSSAFWFYDLNKDAPTRLRIHPFQFMDVAFKNHLKCSPDEAKEIIGEMMLEIRNYGGTFISLWHNESLSDQGEWAGWRTVFEQMTEQAIKYKDESAANKLHKI</sequence>
<keyword evidence="3" id="KW-1185">Reference proteome</keyword>
<dbReference type="Pfam" id="PF23019">
    <property type="entry name" value="DUF7033"/>
    <property type="match status" value="1"/>
</dbReference>
<dbReference type="AlphaFoldDB" id="A0A0L8VCJ3"/>
<comment type="caution">
    <text evidence="2">The sequence shown here is derived from an EMBL/GenBank/DDBJ whole genome shotgun (WGS) entry which is preliminary data.</text>
</comment>
<evidence type="ECO:0000313" key="2">
    <source>
        <dbReference type="EMBL" id="KOH46164.1"/>
    </source>
</evidence>
<evidence type="ECO:0000313" key="3">
    <source>
        <dbReference type="Proteomes" id="UP000036958"/>
    </source>
</evidence>
<organism evidence="2 3">
    <name type="scientific">Sunxiuqinia dokdonensis</name>
    <dbReference type="NCBI Taxonomy" id="1409788"/>
    <lineage>
        <taxon>Bacteria</taxon>
        <taxon>Pseudomonadati</taxon>
        <taxon>Bacteroidota</taxon>
        <taxon>Bacteroidia</taxon>
        <taxon>Marinilabiliales</taxon>
        <taxon>Prolixibacteraceae</taxon>
        <taxon>Sunxiuqinia</taxon>
    </lineage>
</organism>
<protein>
    <recommendedName>
        <fullName evidence="1">DUF7033 domain-containing protein</fullName>
    </recommendedName>
</protein>
<dbReference type="InterPro" id="IPR054297">
    <property type="entry name" value="DUF7033"/>
</dbReference>
<dbReference type="STRING" id="1409788.NC99_10270"/>
<evidence type="ECO:0000259" key="1">
    <source>
        <dbReference type="Pfam" id="PF23019"/>
    </source>
</evidence>
<proteinExistence type="predicted"/>